<dbReference type="InterPro" id="IPR010982">
    <property type="entry name" value="Lambda_DNA-bd_dom_sf"/>
</dbReference>
<name>A0ABY2T745_9BACI</name>
<dbReference type="CDD" id="cd00093">
    <property type="entry name" value="HTH_XRE"/>
    <property type="match status" value="1"/>
</dbReference>
<reference evidence="2 3" key="1">
    <citation type="submission" date="2019-04" db="EMBL/GenBank/DDBJ databases">
        <title>Lysinibacillus genome sequencing.</title>
        <authorList>
            <person name="Dunlap C."/>
        </authorList>
    </citation>
    <scope>NUCLEOTIDE SEQUENCE [LARGE SCALE GENOMIC DNA]</scope>
    <source>
        <strain evidence="2 3">NBRC 109424</strain>
    </source>
</reference>
<evidence type="ECO:0000313" key="2">
    <source>
        <dbReference type="EMBL" id="TKI52704.1"/>
    </source>
</evidence>
<organism evidence="2 3">
    <name type="scientific">Lysinibacillus varians</name>
    <dbReference type="NCBI Taxonomy" id="1145276"/>
    <lineage>
        <taxon>Bacteria</taxon>
        <taxon>Bacillati</taxon>
        <taxon>Bacillota</taxon>
        <taxon>Bacilli</taxon>
        <taxon>Bacillales</taxon>
        <taxon>Bacillaceae</taxon>
        <taxon>Lysinibacillus</taxon>
    </lineage>
</organism>
<evidence type="ECO:0000313" key="3">
    <source>
        <dbReference type="Proteomes" id="UP000308539"/>
    </source>
</evidence>
<accession>A0ABY2T745</accession>
<keyword evidence="3" id="KW-1185">Reference proteome</keyword>
<evidence type="ECO:0000259" key="1">
    <source>
        <dbReference type="PROSITE" id="PS50943"/>
    </source>
</evidence>
<feature type="domain" description="HTH cro/C1-type" evidence="1">
    <location>
        <begin position="21"/>
        <end position="50"/>
    </location>
</feature>
<protein>
    <submittedName>
        <fullName evidence="2">Helix-turn-helix transcriptional regulator</fullName>
    </submittedName>
</protein>
<dbReference type="EMBL" id="SZPV01000040">
    <property type="protein sequence ID" value="TKI52704.1"/>
    <property type="molecule type" value="Genomic_DNA"/>
</dbReference>
<dbReference type="Proteomes" id="UP000308539">
    <property type="component" value="Unassembled WGS sequence"/>
</dbReference>
<dbReference type="Pfam" id="PF01381">
    <property type="entry name" value="HTH_3"/>
    <property type="match status" value="1"/>
</dbReference>
<sequence>MQLTLKEFGEKFTPIASDSIVSRWERGVSIPSEERLIQIAEFGNIKPAYLISGHPFDNLTPEEQDGWIEHEIQEQERESYILNFKGKKHVQLEDFINPIFPRHFYINGHKLEKDEIEMLIKLFEGKEKNYPSDKDIENEYNSLREDYLDYLSRKEQNPKMLYFGESTQYKYHK</sequence>
<dbReference type="Gene3D" id="1.10.260.40">
    <property type="entry name" value="lambda repressor-like DNA-binding domains"/>
    <property type="match status" value="1"/>
</dbReference>
<dbReference type="InterPro" id="IPR001387">
    <property type="entry name" value="Cro/C1-type_HTH"/>
</dbReference>
<gene>
    <name evidence="2" type="ORF">FC752_18860</name>
</gene>
<dbReference type="SUPFAM" id="SSF47413">
    <property type="entry name" value="lambda repressor-like DNA-binding domains"/>
    <property type="match status" value="1"/>
</dbReference>
<proteinExistence type="predicted"/>
<comment type="caution">
    <text evidence="2">The sequence shown here is derived from an EMBL/GenBank/DDBJ whole genome shotgun (WGS) entry which is preliminary data.</text>
</comment>
<dbReference type="PROSITE" id="PS50943">
    <property type="entry name" value="HTH_CROC1"/>
    <property type="match status" value="1"/>
</dbReference>